<dbReference type="InterPro" id="IPR030470">
    <property type="entry name" value="UbiA_prenylTrfase_CS"/>
</dbReference>
<reference evidence="11" key="1">
    <citation type="submission" date="2016-05" db="EMBL/GenBank/DDBJ databases">
        <title>Comparative genomics of biotechnologically important yeasts.</title>
        <authorList>
            <consortium name="DOE Joint Genome Institute"/>
            <person name="Riley R."/>
            <person name="Haridas S."/>
            <person name="Wolfe K.H."/>
            <person name="Lopes M.R."/>
            <person name="Hittinger C.T."/>
            <person name="Goker M."/>
            <person name="Salamov A."/>
            <person name="Wisecaver J."/>
            <person name="Long T.M."/>
            <person name="Aerts A.L."/>
            <person name="Barry K."/>
            <person name="Choi C."/>
            <person name="Clum A."/>
            <person name="Coughlan A.Y."/>
            <person name="Deshpande S."/>
            <person name="Douglass A.P."/>
            <person name="Hanson S.J."/>
            <person name="Klenk H.-P."/>
            <person name="Labutti K."/>
            <person name="Lapidus A."/>
            <person name="Lindquist E."/>
            <person name="Lipzen A."/>
            <person name="Meier-Kolthoff J.P."/>
            <person name="Ohm R.A."/>
            <person name="Otillar R.P."/>
            <person name="Pangilinan J."/>
            <person name="Peng Y."/>
            <person name="Rokas A."/>
            <person name="Rosa C.A."/>
            <person name="Scheuner C."/>
            <person name="Sibirny A.A."/>
            <person name="Slot J.C."/>
            <person name="Stielow J.B."/>
            <person name="Sun H."/>
            <person name="Kurtzman C.P."/>
            <person name="Blackwell M."/>
            <person name="Grigoriev I.V."/>
            <person name="Jeffries T.W."/>
        </authorList>
    </citation>
    <scope>NUCLEOTIDE SEQUENCE [LARGE SCALE GENOMIC DNA]</scope>
    <source>
        <strain evidence="11">NRRL Y-2460</strain>
    </source>
</reference>
<dbReference type="GO" id="GO:0006744">
    <property type="term" value="P:ubiquinone biosynthetic process"/>
    <property type="evidence" value="ECO:0007669"/>
    <property type="project" value="UniProtKB-UniRule"/>
</dbReference>
<comment type="subcellular location">
    <subcellularLocation>
        <location evidence="2">Membrane</location>
        <topology evidence="2">Multi-pass membrane protein</topology>
    </subcellularLocation>
    <subcellularLocation>
        <location evidence="9">Mitochondrion inner membrane</location>
        <topology evidence="9">Multi-pass membrane protein</topology>
        <orientation evidence="9">Matrix side</orientation>
    </subcellularLocation>
</comment>
<sequence length="263" mass="29155">MAAYSINAPLSQTLWMLAVFGVGSIVMRGAGCTINDILDRNLDNKVVRTIERPLASGRVSVKQASIFLLGQLSVGLMVLLQLPLDCFLLGASSLALVGTYPLFKRFTYYPQVVLSACFNWGIMLGSTAMGVWNWSVILPLYFSSFCWTMVYDTIYAHQDKNFDVKAGIKSTALAWGNNSKSIFKGLTAIQMGCFALSGYMNTMGPGFAISTIIGSYRLFQMIKKVDLDDPQSCWNSFQSNINTGHLFFFGMFVDYLLKLFGFL</sequence>
<keyword evidence="9" id="KW-0496">Mitochondrion</keyword>
<dbReference type="CDD" id="cd13959">
    <property type="entry name" value="PT_UbiA_COQ2"/>
    <property type="match status" value="1"/>
</dbReference>
<dbReference type="HAMAP" id="MF_01635">
    <property type="entry name" value="UbiA"/>
    <property type="match status" value="1"/>
</dbReference>
<accession>A0A1E4TV46</accession>
<keyword evidence="8 9" id="KW-0472">Membrane</keyword>
<evidence type="ECO:0000256" key="1">
    <source>
        <dbReference type="ARBA" id="ARBA00001946"/>
    </source>
</evidence>
<dbReference type="Proteomes" id="UP000094236">
    <property type="component" value="Unassembled WGS sequence"/>
</dbReference>
<comment type="function">
    <text evidence="9">Catalyzes the prenylation of para-hydroxybenzoate (PHB) with an all-trans polyprenyl group. Mediates the second step in the final reaction sequence of coenzyme Q (CoQ) biosynthesis, which is the condensation of the polyisoprenoid side chain with PHB, generating the first membrane-bound Q intermediate.</text>
</comment>
<gene>
    <name evidence="9" type="primary">COQ2</name>
    <name evidence="10" type="ORF">PACTADRAFT_50327</name>
</gene>
<evidence type="ECO:0000256" key="3">
    <source>
        <dbReference type="ARBA" id="ARBA00005179"/>
    </source>
</evidence>
<comment type="catalytic activity">
    <reaction evidence="9">
        <text>an all-trans-polyprenyl diphosphate + 4-hydroxybenzoate = a 4-hydroxy-3-(all-trans-polyprenyl)benzoate + diphosphate</text>
        <dbReference type="Rhea" id="RHEA:44504"/>
        <dbReference type="Rhea" id="RHEA-COMP:9514"/>
        <dbReference type="Rhea" id="RHEA-COMP:9564"/>
        <dbReference type="ChEBI" id="CHEBI:17879"/>
        <dbReference type="ChEBI" id="CHEBI:33019"/>
        <dbReference type="ChEBI" id="CHEBI:58914"/>
        <dbReference type="ChEBI" id="CHEBI:78396"/>
        <dbReference type="EC" id="2.5.1.39"/>
    </reaction>
</comment>
<dbReference type="PROSITE" id="PS00943">
    <property type="entry name" value="UBIA"/>
    <property type="match status" value="1"/>
</dbReference>
<evidence type="ECO:0000313" key="11">
    <source>
        <dbReference type="Proteomes" id="UP000094236"/>
    </source>
</evidence>
<dbReference type="InterPro" id="IPR006370">
    <property type="entry name" value="HB_polyprenyltransferase-like"/>
</dbReference>
<evidence type="ECO:0000256" key="8">
    <source>
        <dbReference type="ARBA" id="ARBA00023136"/>
    </source>
</evidence>
<dbReference type="FunFam" id="1.20.120.1780:FF:000001">
    <property type="entry name" value="4-hydroxybenzoate octaprenyltransferase"/>
    <property type="match status" value="1"/>
</dbReference>
<dbReference type="GO" id="GO:0005743">
    <property type="term" value="C:mitochondrial inner membrane"/>
    <property type="evidence" value="ECO:0007669"/>
    <property type="project" value="UniProtKB-SubCell"/>
</dbReference>
<dbReference type="InterPro" id="IPR000537">
    <property type="entry name" value="UbiA_prenyltransferase"/>
</dbReference>
<dbReference type="EMBL" id="KV454014">
    <property type="protein sequence ID" value="ODV95630.1"/>
    <property type="molecule type" value="Genomic_DNA"/>
</dbReference>
<keyword evidence="11" id="KW-1185">Reference proteome</keyword>
<dbReference type="UniPathway" id="UPA00232"/>
<dbReference type="EC" id="2.5.1.39" evidence="9"/>
<evidence type="ECO:0000313" key="10">
    <source>
        <dbReference type="EMBL" id="ODV95630.1"/>
    </source>
</evidence>
<keyword evidence="6 9" id="KW-0812">Transmembrane</keyword>
<dbReference type="Gene3D" id="1.10.357.140">
    <property type="entry name" value="UbiA prenyltransferase"/>
    <property type="match status" value="1"/>
</dbReference>
<dbReference type="GO" id="GO:0008412">
    <property type="term" value="F:4-hydroxybenzoate polyprenyltransferase activity"/>
    <property type="evidence" value="ECO:0007669"/>
    <property type="project" value="UniProtKB-EC"/>
</dbReference>
<evidence type="ECO:0000256" key="6">
    <source>
        <dbReference type="ARBA" id="ARBA00022692"/>
    </source>
</evidence>
<feature type="transmembrane region" description="Helical" evidence="9">
    <location>
        <begin position="86"/>
        <end position="103"/>
    </location>
</feature>
<evidence type="ECO:0000256" key="7">
    <source>
        <dbReference type="ARBA" id="ARBA00022989"/>
    </source>
</evidence>
<keyword evidence="9" id="KW-0831">Ubiquinone biosynthesis</keyword>
<keyword evidence="9" id="KW-0999">Mitochondrion inner membrane</keyword>
<dbReference type="AlphaFoldDB" id="A0A1E4TV46"/>
<comment type="cofactor">
    <cofactor evidence="1 9">
        <name>Mg(2+)</name>
        <dbReference type="ChEBI" id="CHEBI:18420"/>
    </cofactor>
</comment>
<evidence type="ECO:0000256" key="5">
    <source>
        <dbReference type="ARBA" id="ARBA00022679"/>
    </source>
</evidence>
<dbReference type="PANTHER" id="PTHR11048:SF28">
    <property type="entry name" value="4-HYDROXYBENZOATE POLYPRENYLTRANSFERASE, MITOCHONDRIAL"/>
    <property type="match status" value="1"/>
</dbReference>
<name>A0A1E4TV46_PACTA</name>
<evidence type="ECO:0000256" key="2">
    <source>
        <dbReference type="ARBA" id="ARBA00004141"/>
    </source>
</evidence>
<proteinExistence type="inferred from homology"/>
<comment type="pathway">
    <text evidence="3">Secondary metabolite biosynthesis.</text>
</comment>
<protein>
    <recommendedName>
        <fullName evidence="9">4-hydroxybenzoate polyprenyltransferase, mitochondrial</fullName>
        <shortName evidence="9">4-HB polyprenyltransferase</shortName>
        <ecNumber evidence="9">2.5.1.39</ecNumber>
    </recommendedName>
    <alternativeName>
        <fullName evidence="9">4-hydroxybenzoate hexaprenyltransferase</fullName>
    </alternativeName>
    <alternativeName>
        <fullName evidence="9">Para-hydroxybenzoate--polyprenyltransferase</fullName>
        <shortName evidence="9">PHB:PPT</shortName>
        <shortName evidence="9">PHB:polyprenyltransferase</shortName>
    </alternativeName>
</protein>
<dbReference type="OrthoDB" id="18170at2759"/>
<dbReference type="InterPro" id="IPR044878">
    <property type="entry name" value="UbiA_sf"/>
</dbReference>
<organism evidence="10 11">
    <name type="scientific">Pachysolen tannophilus NRRL Y-2460</name>
    <dbReference type="NCBI Taxonomy" id="669874"/>
    <lineage>
        <taxon>Eukaryota</taxon>
        <taxon>Fungi</taxon>
        <taxon>Dikarya</taxon>
        <taxon>Ascomycota</taxon>
        <taxon>Saccharomycotina</taxon>
        <taxon>Pichiomycetes</taxon>
        <taxon>Pachysolenaceae</taxon>
        <taxon>Pachysolen</taxon>
    </lineage>
</organism>
<dbReference type="FunFam" id="1.10.357.140:FF:000008">
    <property type="entry name" value="4-hydroxybenzoate octaprenyltransferase"/>
    <property type="match status" value="1"/>
</dbReference>
<feature type="transmembrane region" description="Helical" evidence="9">
    <location>
        <begin position="14"/>
        <end position="38"/>
    </location>
</feature>
<evidence type="ECO:0000256" key="4">
    <source>
        <dbReference type="ARBA" id="ARBA00005985"/>
    </source>
</evidence>
<dbReference type="NCBIfam" id="TIGR01474">
    <property type="entry name" value="ubiA_proteo"/>
    <property type="match status" value="1"/>
</dbReference>
<dbReference type="GO" id="GO:0008299">
    <property type="term" value="P:isoprenoid biosynthetic process"/>
    <property type="evidence" value="ECO:0007669"/>
    <property type="project" value="UniProtKB-UniRule"/>
</dbReference>
<keyword evidence="9" id="KW-0414">Isoprene biosynthesis</keyword>
<feature type="transmembrane region" description="Helical" evidence="9">
    <location>
        <begin position="112"/>
        <end position="132"/>
    </location>
</feature>
<keyword evidence="7 9" id="KW-1133">Transmembrane helix</keyword>
<comment type="pathway">
    <text evidence="9">Cofactor biosynthesis; ubiquinone biosynthesis.</text>
</comment>
<dbReference type="PANTHER" id="PTHR11048">
    <property type="entry name" value="PRENYLTRANSFERASES"/>
    <property type="match status" value="1"/>
</dbReference>
<dbReference type="Pfam" id="PF01040">
    <property type="entry name" value="UbiA"/>
    <property type="match status" value="1"/>
</dbReference>
<dbReference type="InterPro" id="IPR039653">
    <property type="entry name" value="Prenyltransferase"/>
</dbReference>
<keyword evidence="5 9" id="KW-0808">Transferase</keyword>
<comment type="similarity">
    <text evidence="4 9">Belongs to the UbiA prenyltransferase family.</text>
</comment>
<dbReference type="Gene3D" id="1.20.120.1780">
    <property type="entry name" value="UbiA prenyltransferase"/>
    <property type="match status" value="1"/>
</dbReference>
<evidence type="ECO:0000256" key="9">
    <source>
        <dbReference type="HAMAP-Rule" id="MF_03189"/>
    </source>
</evidence>
<dbReference type="STRING" id="669874.A0A1E4TV46"/>